<dbReference type="WBParaSite" id="Pan_g12316.t1">
    <property type="protein sequence ID" value="Pan_g12316.t1"/>
    <property type="gene ID" value="Pan_g12316"/>
</dbReference>
<reference evidence="3" key="2">
    <citation type="submission" date="2020-10" db="UniProtKB">
        <authorList>
            <consortium name="WormBaseParasite"/>
        </authorList>
    </citation>
    <scope>IDENTIFICATION</scope>
</reference>
<evidence type="ECO:0000313" key="2">
    <source>
        <dbReference type="Proteomes" id="UP000492821"/>
    </source>
</evidence>
<keyword evidence="1" id="KW-0812">Transmembrane</keyword>
<dbReference type="InterPro" id="IPR019429">
    <property type="entry name" value="7TM_GPCR_serpentine_rcpt_Sri"/>
</dbReference>
<accession>A0A7E4USJ2</accession>
<dbReference type="Proteomes" id="UP000492821">
    <property type="component" value="Unassembled WGS sequence"/>
</dbReference>
<evidence type="ECO:0000313" key="3">
    <source>
        <dbReference type="WBParaSite" id="Pan_g12316.t1"/>
    </source>
</evidence>
<keyword evidence="1" id="KW-0472">Membrane</keyword>
<organism evidence="2 3">
    <name type="scientific">Panagrellus redivivus</name>
    <name type="common">Microworm</name>
    <dbReference type="NCBI Taxonomy" id="6233"/>
    <lineage>
        <taxon>Eukaryota</taxon>
        <taxon>Metazoa</taxon>
        <taxon>Ecdysozoa</taxon>
        <taxon>Nematoda</taxon>
        <taxon>Chromadorea</taxon>
        <taxon>Rhabditida</taxon>
        <taxon>Tylenchina</taxon>
        <taxon>Panagrolaimomorpha</taxon>
        <taxon>Panagrolaimoidea</taxon>
        <taxon>Panagrolaimidae</taxon>
        <taxon>Panagrellus</taxon>
    </lineage>
</organism>
<dbReference type="AlphaFoldDB" id="A0A7E4USJ2"/>
<sequence>MPSTCPPPTISPFFFQRYIELLPFLTISSCLGIFTNYVIWKQSDSLGTFKYYLLNQAIWAQLLEIAIILGNPVFLTPYNAGFAVRMLSFFRFC</sequence>
<keyword evidence="2" id="KW-1185">Reference proteome</keyword>
<feature type="transmembrane region" description="Helical" evidence="1">
    <location>
        <begin position="21"/>
        <end position="40"/>
    </location>
</feature>
<protein>
    <submittedName>
        <fullName evidence="3">Serpentine receptor class gamma</fullName>
    </submittedName>
</protein>
<dbReference type="Pfam" id="PF10327">
    <property type="entry name" value="7TM_GPCR_Sri"/>
    <property type="match status" value="1"/>
</dbReference>
<evidence type="ECO:0000256" key="1">
    <source>
        <dbReference type="SAM" id="Phobius"/>
    </source>
</evidence>
<feature type="transmembrane region" description="Helical" evidence="1">
    <location>
        <begin position="52"/>
        <end position="75"/>
    </location>
</feature>
<proteinExistence type="predicted"/>
<keyword evidence="1" id="KW-1133">Transmembrane helix</keyword>
<name>A0A7E4USJ2_PANRE</name>
<reference evidence="2" key="1">
    <citation type="journal article" date="2013" name="Genetics">
        <title>The draft genome and transcriptome of Panagrellus redivivus are shaped by the harsh demands of a free-living lifestyle.</title>
        <authorList>
            <person name="Srinivasan J."/>
            <person name="Dillman A.R."/>
            <person name="Macchietto M.G."/>
            <person name="Heikkinen L."/>
            <person name="Lakso M."/>
            <person name="Fracchia K.M."/>
            <person name="Antoshechkin I."/>
            <person name="Mortazavi A."/>
            <person name="Wong G."/>
            <person name="Sternberg P.W."/>
        </authorList>
    </citation>
    <scope>NUCLEOTIDE SEQUENCE [LARGE SCALE GENOMIC DNA]</scope>
    <source>
        <strain evidence="2">MT8872</strain>
    </source>
</reference>